<keyword evidence="2" id="KW-1185">Reference proteome</keyword>
<dbReference type="Proteomes" id="UP001212997">
    <property type="component" value="Unassembled WGS sequence"/>
</dbReference>
<protein>
    <submittedName>
        <fullName evidence="1">Uncharacterized protein</fullName>
    </submittedName>
</protein>
<accession>A0AAD5VBY2</accession>
<dbReference type="AlphaFoldDB" id="A0AAD5VBY2"/>
<proteinExistence type="predicted"/>
<gene>
    <name evidence="1" type="ORF">NLI96_g664</name>
</gene>
<sequence length="250" mass="28694">MSATMSLPNLEILCVRGVFTSPFVTYASLPRMHTLQVVQICKWLQGIRGAIPPLSAFPALRTIEFFQNTYSGVELTQDLMQFLPQISRIHLIGANFELSLFRLWALSNRLDSVKYLVVGVMTSTPRFISTWRFPKRLEVLTFIVQLDPFYLSMKDEMDVVLENLYRCLEYNGDCIKEGSLRKLIIMTRTRSLGSVPQAEHASMLIDLIRDFCRTRGLEFVFDQTGEYITFHSPFPDSLAPIILQRAGIFH</sequence>
<comment type="caution">
    <text evidence="1">The sequence shown here is derived from an EMBL/GenBank/DDBJ whole genome shotgun (WGS) entry which is preliminary data.</text>
</comment>
<evidence type="ECO:0000313" key="1">
    <source>
        <dbReference type="EMBL" id="KAJ3491494.1"/>
    </source>
</evidence>
<evidence type="ECO:0000313" key="2">
    <source>
        <dbReference type="Proteomes" id="UP001212997"/>
    </source>
</evidence>
<organism evidence="1 2">
    <name type="scientific">Meripilus lineatus</name>
    <dbReference type="NCBI Taxonomy" id="2056292"/>
    <lineage>
        <taxon>Eukaryota</taxon>
        <taxon>Fungi</taxon>
        <taxon>Dikarya</taxon>
        <taxon>Basidiomycota</taxon>
        <taxon>Agaricomycotina</taxon>
        <taxon>Agaricomycetes</taxon>
        <taxon>Polyporales</taxon>
        <taxon>Meripilaceae</taxon>
        <taxon>Meripilus</taxon>
    </lineage>
</organism>
<name>A0AAD5VBY2_9APHY</name>
<reference evidence="1" key="1">
    <citation type="submission" date="2022-07" db="EMBL/GenBank/DDBJ databases">
        <title>Genome Sequence of Physisporinus lineatus.</title>
        <authorList>
            <person name="Buettner E."/>
        </authorList>
    </citation>
    <scope>NUCLEOTIDE SEQUENCE</scope>
    <source>
        <strain evidence="1">VT162</strain>
    </source>
</reference>
<dbReference type="EMBL" id="JANAWD010000011">
    <property type="protein sequence ID" value="KAJ3491494.1"/>
    <property type="molecule type" value="Genomic_DNA"/>
</dbReference>
<dbReference type="SUPFAM" id="SSF52047">
    <property type="entry name" value="RNI-like"/>
    <property type="match status" value="1"/>
</dbReference>